<dbReference type="Pfam" id="PF00561">
    <property type="entry name" value="Abhydrolase_1"/>
    <property type="match status" value="1"/>
</dbReference>
<gene>
    <name evidence="5" type="ORF">OSB1V03_LOCUS13644</name>
</gene>
<evidence type="ECO:0000256" key="1">
    <source>
        <dbReference type="ARBA" id="ARBA00022801"/>
    </source>
</evidence>
<keyword evidence="3" id="KW-0472">Membrane</keyword>
<dbReference type="PRINTS" id="PR00412">
    <property type="entry name" value="EPOXHYDRLASE"/>
</dbReference>
<feature type="domain" description="AB hydrolase-1" evidence="4">
    <location>
        <begin position="123"/>
        <end position="334"/>
    </location>
</feature>
<name>A0A7R9L1B8_9ACAR</name>
<dbReference type="PANTHER" id="PTHR43329">
    <property type="entry name" value="EPOXIDE HYDROLASE"/>
    <property type="match status" value="1"/>
</dbReference>
<keyword evidence="6" id="KW-1185">Reference proteome</keyword>
<keyword evidence="3" id="KW-1133">Transmembrane helix</keyword>
<keyword evidence="1" id="KW-0378">Hydrolase</keyword>
<dbReference type="SUPFAM" id="SSF53474">
    <property type="entry name" value="alpha/beta-Hydrolases"/>
    <property type="match status" value="1"/>
</dbReference>
<dbReference type="EMBL" id="CAJPIZ010012390">
    <property type="protein sequence ID" value="CAG2113677.1"/>
    <property type="molecule type" value="Genomic_DNA"/>
</dbReference>
<feature type="transmembrane region" description="Helical" evidence="3">
    <location>
        <begin position="20"/>
        <end position="40"/>
    </location>
</feature>
<dbReference type="EMBL" id="OC866965">
    <property type="protein sequence ID" value="CAD7633247.1"/>
    <property type="molecule type" value="Genomic_DNA"/>
</dbReference>
<evidence type="ECO:0000313" key="6">
    <source>
        <dbReference type="Proteomes" id="UP000759131"/>
    </source>
</evidence>
<dbReference type="InterPro" id="IPR000639">
    <property type="entry name" value="Epox_hydrolase-like"/>
</dbReference>
<organism evidence="5">
    <name type="scientific">Medioppia subpectinata</name>
    <dbReference type="NCBI Taxonomy" id="1979941"/>
    <lineage>
        <taxon>Eukaryota</taxon>
        <taxon>Metazoa</taxon>
        <taxon>Ecdysozoa</taxon>
        <taxon>Arthropoda</taxon>
        <taxon>Chelicerata</taxon>
        <taxon>Arachnida</taxon>
        <taxon>Acari</taxon>
        <taxon>Acariformes</taxon>
        <taxon>Sarcoptiformes</taxon>
        <taxon>Oribatida</taxon>
        <taxon>Brachypylina</taxon>
        <taxon>Oppioidea</taxon>
        <taxon>Oppiidae</taxon>
        <taxon>Medioppia</taxon>
    </lineage>
</organism>
<dbReference type="OrthoDB" id="408373at2759"/>
<dbReference type="GO" id="GO:0004301">
    <property type="term" value="F:epoxide hydrolase activity"/>
    <property type="evidence" value="ECO:0007669"/>
    <property type="project" value="UniProtKB-ARBA"/>
</dbReference>
<comment type="similarity">
    <text evidence="2">Belongs to the AB hydrolase superfamily. Epoxide hydrolase family.</text>
</comment>
<dbReference type="AlphaFoldDB" id="A0A7R9L1B8"/>
<proteinExistence type="inferred from homology"/>
<evidence type="ECO:0000256" key="2">
    <source>
        <dbReference type="ARBA" id="ARBA00038334"/>
    </source>
</evidence>
<accession>A0A7R9L1B8</accession>
<sequence>MKTPAFLFPFGTFRGYLFSYGMAGLYGGLTAFGTVMQIILKRKTFFTIKPRPTPPACLLDSALGEHRFVQTKPRPTPPACLLDSALGEHRFVQTKNVKLHYVCKGDPQKPLMLFLHGFPEVCLRGYGDSDKPDGVANYAVDKLVDDVRDVVHALGKEKCILVSHDWGGLVGWTTAAQYPELVDKFIVCNAPQIKHFMNAIESNWKQFFASWYIYFFNLPFLPELRFRCNDLQVFDYIFKKLGTKEDVEAYKYYFCRPGALTAPINYYRALQRCYGADYLDKIKNKRITSPTLVLWGRDDIALTEGLAADSCKSCDNYTIKMIDNCSHWTPFDKPDIVNKYIHEFLDKTK</sequence>
<dbReference type="Gene3D" id="3.40.50.1820">
    <property type="entry name" value="alpha/beta hydrolase"/>
    <property type="match status" value="1"/>
</dbReference>
<protein>
    <recommendedName>
        <fullName evidence="4">AB hydrolase-1 domain-containing protein</fullName>
    </recommendedName>
</protein>
<evidence type="ECO:0000259" key="4">
    <source>
        <dbReference type="Pfam" id="PF00561"/>
    </source>
</evidence>
<dbReference type="InterPro" id="IPR029058">
    <property type="entry name" value="AB_hydrolase_fold"/>
</dbReference>
<evidence type="ECO:0000313" key="5">
    <source>
        <dbReference type="EMBL" id="CAD7633247.1"/>
    </source>
</evidence>
<evidence type="ECO:0000256" key="3">
    <source>
        <dbReference type="SAM" id="Phobius"/>
    </source>
</evidence>
<dbReference type="InterPro" id="IPR000073">
    <property type="entry name" value="AB_hydrolase_1"/>
</dbReference>
<keyword evidence="3" id="KW-0812">Transmembrane</keyword>
<reference evidence="5" key="1">
    <citation type="submission" date="2020-11" db="EMBL/GenBank/DDBJ databases">
        <authorList>
            <person name="Tran Van P."/>
        </authorList>
    </citation>
    <scope>NUCLEOTIDE SEQUENCE</scope>
</reference>
<dbReference type="Proteomes" id="UP000759131">
    <property type="component" value="Unassembled WGS sequence"/>
</dbReference>